<dbReference type="PANTHER" id="PTHR31410">
    <property type="entry name" value="TRANSMEMBRANE PROTEIN 246"/>
    <property type="match status" value="1"/>
</dbReference>
<dbReference type="GO" id="GO:0016757">
    <property type="term" value="F:glycosyltransferase activity"/>
    <property type="evidence" value="ECO:0007669"/>
    <property type="project" value="InterPro"/>
</dbReference>
<dbReference type="OrthoDB" id="2016523at2759"/>
<organism evidence="3 4">
    <name type="scientific">Colletotrichum musicola</name>
    <dbReference type="NCBI Taxonomy" id="2175873"/>
    <lineage>
        <taxon>Eukaryota</taxon>
        <taxon>Fungi</taxon>
        <taxon>Dikarya</taxon>
        <taxon>Ascomycota</taxon>
        <taxon>Pezizomycotina</taxon>
        <taxon>Sordariomycetes</taxon>
        <taxon>Hypocreomycetidae</taxon>
        <taxon>Glomerellales</taxon>
        <taxon>Glomerellaceae</taxon>
        <taxon>Colletotrichum</taxon>
        <taxon>Colletotrichum orchidearum species complex</taxon>
    </lineage>
</organism>
<evidence type="ECO:0008006" key="5">
    <source>
        <dbReference type="Google" id="ProtNLM"/>
    </source>
</evidence>
<protein>
    <recommendedName>
        <fullName evidence="5">Integral membrane protein</fullName>
    </recommendedName>
</protein>
<dbReference type="InterPro" id="IPR029675">
    <property type="entry name" value="PGAP4"/>
</dbReference>
<evidence type="ECO:0000313" key="3">
    <source>
        <dbReference type="EMBL" id="KAF6837090.1"/>
    </source>
</evidence>
<evidence type="ECO:0000313" key="4">
    <source>
        <dbReference type="Proteomes" id="UP000639643"/>
    </source>
</evidence>
<gene>
    <name evidence="3" type="ORF">CMUS01_05143</name>
</gene>
<keyword evidence="2" id="KW-0472">Membrane</keyword>
<dbReference type="GO" id="GO:0000139">
    <property type="term" value="C:Golgi membrane"/>
    <property type="evidence" value="ECO:0007669"/>
    <property type="project" value="InterPro"/>
</dbReference>
<dbReference type="GO" id="GO:0006506">
    <property type="term" value="P:GPI anchor biosynthetic process"/>
    <property type="evidence" value="ECO:0007669"/>
    <property type="project" value="InterPro"/>
</dbReference>
<dbReference type="EMBL" id="WIGM01000148">
    <property type="protein sequence ID" value="KAF6837090.1"/>
    <property type="molecule type" value="Genomic_DNA"/>
</dbReference>
<dbReference type="Proteomes" id="UP000639643">
    <property type="component" value="Unassembled WGS sequence"/>
</dbReference>
<proteinExistence type="predicted"/>
<name>A0A8H6KTQ7_9PEZI</name>
<dbReference type="AlphaFoldDB" id="A0A8H6KTQ7"/>
<sequence length="423" mass="48450">MNIRNANVLFVLAYSLVYLYLRFSCYADPGSYFFDPDRAYKPKFSHVRVQEALGFLESDRPAQGSASPNKELKSLSKASTGSTRHTPKLCIGIPTWGQRTQQYLPQTLASLVDTLSPEERNSIHIKVFIVDGVPAQHPSYRAPWLRRLADEVLVYDGLHNRTKVSRSPAEEQTSTNFPSTLTKQQKSAFDFSQLADACYESRAPLFALIEDDVITSRNWYDRLIRGVTKLEEKYMEGSRDWLYLRLFYSETFLGWNNEEWPTYWRWILAAYVVVASVLVLGTRAAAYIRLQPLLRPANTTRQLYFSVLGLWMPLAVLLYFLAGRLSMQPMRHGLQQMPSYGCCSQGLVFPSRHLEKLSQHFLHPPEAKLFPDQIIESWADDEGLLKWALVPSVLQHIGRMSSSTGGGMRKATWNFRFEAQGRK</sequence>
<feature type="transmembrane region" description="Helical" evidence="2">
    <location>
        <begin position="263"/>
        <end position="282"/>
    </location>
</feature>
<dbReference type="PANTHER" id="PTHR31410:SF1">
    <property type="entry name" value="POST-GPI ATTACHMENT TO PROTEINS FACTOR 4"/>
    <property type="match status" value="1"/>
</dbReference>
<reference evidence="3" key="1">
    <citation type="journal article" date="2020" name="Phytopathology">
        <title>Genome Sequence Resources of Colletotrichum truncatum, C. plurivorum, C. musicola, and C. sojae: Four Species Pathogenic to Soybean (Glycine max).</title>
        <authorList>
            <person name="Rogerio F."/>
            <person name="Boufleur T.R."/>
            <person name="Ciampi-Guillardi M."/>
            <person name="Sukno S.A."/>
            <person name="Thon M.R."/>
            <person name="Massola Junior N.S."/>
            <person name="Baroncelli R."/>
        </authorList>
    </citation>
    <scope>NUCLEOTIDE SEQUENCE</scope>
    <source>
        <strain evidence="3">LFN0074</strain>
    </source>
</reference>
<feature type="region of interest" description="Disordered" evidence="1">
    <location>
        <begin position="59"/>
        <end position="86"/>
    </location>
</feature>
<evidence type="ECO:0000256" key="2">
    <source>
        <dbReference type="SAM" id="Phobius"/>
    </source>
</evidence>
<keyword evidence="2" id="KW-0812">Transmembrane</keyword>
<feature type="transmembrane region" description="Helical" evidence="2">
    <location>
        <begin position="303"/>
        <end position="322"/>
    </location>
</feature>
<comment type="caution">
    <text evidence="3">The sequence shown here is derived from an EMBL/GenBank/DDBJ whole genome shotgun (WGS) entry which is preliminary data.</text>
</comment>
<dbReference type="CDD" id="cd22189">
    <property type="entry name" value="PGAP4-like_fungal"/>
    <property type="match status" value="1"/>
</dbReference>
<keyword evidence="4" id="KW-1185">Reference proteome</keyword>
<keyword evidence="2" id="KW-1133">Transmembrane helix</keyword>
<evidence type="ECO:0000256" key="1">
    <source>
        <dbReference type="SAM" id="MobiDB-lite"/>
    </source>
</evidence>
<accession>A0A8H6KTQ7</accession>